<keyword evidence="1" id="KW-0472">Membrane</keyword>
<dbReference type="Proteomes" id="UP000821837">
    <property type="component" value="Unassembled WGS sequence"/>
</dbReference>
<keyword evidence="1" id="KW-0812">Transmembrane</keyword>
<comment type="caution">
    <text evidence="2">The sequence shown here is derived from an EMBL/GenBank/DDBJ whole genome shotgun (WGS) entry which is preliminary data.</text>
</comment>
<evidence type="ECO:0000256" key="1">
    <source>
        <dbReference type="SAM" id="Phobius"/>
    </source>
</evidence>
<keyword evidence="3" id="KW-1185">Reference proteome</keyword>
<dbReference type="EMBL" id="JABSTV010001257">
    <property type="protein sequence ID" value="KAH7934466.1"/>
    <property type="molecule type" value="Genomic_DNA"/>
</dbReference>
<keyword evidence="1" id="KW-1133">Transmembrane helix</keyword>
<accession>A0A9D4PB70</accession>
<proteinExistence type="predicted"/>
<evidence type="ECO:0000313" key="3">
    <source>
        <dbReference type="Proteomes" id="UP000821837"/>
    </source>
</evidence>
<organism evidence="2 3">
    <name type="scientific">Rhipicephalus sanguineus</name>
    <name type="common">Brown dog tick</name>
    <name type="synonym">Ixodes sanguineus</name>
    <dbReference type="NCBI Taxonomy" id="34632"/>
    <lineage>
        <taxon>Eukaryota</taxon>
        <taxon>Metazoa</taxon>
        <taxon>Ecdysozoa</taxon>
        <taxon>Arthropoda</taxon>
        <taxon>Chelicerata</taxon>
        <taxon>Arachnida</taxon>
        <taxon>Acari</taxon>
        <taxon>Parasitiformes</taxon>
        <taxon>Ixodida</taxon>
        <taxon>Ixodoidea</taxon>
        <taxon>Ixodidae</taxon>
        <taxon>Rhipicephalinae</taxon>
        <taxon>Rhipicephalus</taxon>
        <taxon>Rhipicephalus</taxon>
    </lineage>
</organism>
<evidence type="ECO:0000313" key="2">
    <source>
        <dbReference type="EMBL" id="KAH7934466.1"/>
    </source>
</evidence>
<sequence>MVAQPLPQYYFIRLTTCAGTRRLFKTDVFGYVTALDTQAPCCFLAILMSVPSAGGRSRMSMFADQLMDLVGNMFFEATPEPPEDSYRRWLTSFWWIVVMVVMTGFTVS</sequence>
<feature type="transmembrane region" description="Helical" evidence="1">
    <location>
        <begin position="89"/>
        <end position="107"/>
    </location>
</feature>
<reference evidence="2" key="2">
    <citation type="submission" date="2021-09" db="EMBL/GenBank/DDBJ databases">
        <authorList>
            <person name="Jia N."/>
            <person name="Wang J."/>
            <person name="Shi W."/>
            <person name="Du L."/>
            <person name="Sun Y."/>
            <person name="Zhan W."/>
            <person name="Jiang J."/>
            <person name="Wang Q."/>
            <person name="Zhang B."/>
            <person name="Ji P."/>
            <person name="Sakyi L.B."/>
            <person name="Cui X."/>
            <person name="Yuan T."/>
            <person name="Jiang B."/>
            <person name="Yang W."/>
            <person name="Lam T.T.-Y."/>
            <person name="Chang Q."/>
            <person name="Ding S."/>
            <person name="Wang X."/>
            <person name="Zhu J."/>
            <person name="Ruan X."/>
            <person name="Zhao L."/>
            <person name="Wei J."/>
            <person name="Que T."/>
            <person name="Du C."/>
            <person name="Cheng J."/>
            <person name="Dai P."/>
            <person name="Han X."/>
            <person name="Huang E."/>
            <person name="Gao Y."/>
            <person name="Liu J."/>
            <person name="Shao H."/>
            <person name="Ye R."/>
            <person name="Li L."/>
            <person name="Wei W."/>
            <person name="Wang X."/>
            <person name="Wang C."/>
            <person name="Huo Q."/>
            <person name="Li W."/>
            <person name="Guo W."/>
            <person name="Chen H."/>
            <person name="Chen S."/>
            <person name="Zhou L."/>
            <person name="Zhou L."/>
            <person name="Ni X."/>
            <person name="Tian J."/>
            <person name="Zhou Y."/>
            <person name="Sheng Y."/>
            <person name="Liu T."/>
            <person name="Pan Y."/>
            <person name="Xia L."/>
            <person name="Li J."/>
            <person name="Zhao F."/>
            <person name="Cao W."/>
        </authorList>
    </citation>
    <scope>NUCLEOTIDE SEQUENCE</scope>
    <source>
        <strain evidence="2">Rsan-2018</strain>
        <tissue evidence="2">Larvae</tissue>
    </source>
</reference>
<feature type="transmembrane region" description="Helical" evidence="1">
    <location>
        <begin position="28"/>
        <end position="50"/>
    </location>
</feature>
<name>A0A9D4PB70_RHISA</name>
<gene>
    <name evidence="2" type="ORF">HPB52_025697</name>
</gene>
<dbReference type="AlphaFoldDB" id="A0A9D4PB70"/>
<reference evidence="2" key="1">
    <citation type="journal article" date="2020" name="Cell">
        <title>Large-Scale Comparative Analyses of Tick Genomes Elucidate Their Genetic Diversity and Vector Capacities.</title>
        <authorList>
            <consortium name="Tick Genome and Microbiome Consortium (TIGMIC)"/>
            <person name="Jia N."/>
            <person name="Wang J."/>
            <person name="Shi W."/>
            <person name="Du L."/>
            <person name="Sun Y."/>
            <person name="Zhan W."/>
            <person name="Jiang J.F."/>
            <person name="Wang Q."/>
            <person name="Zhang B."/>
            <person name="Ji P."/>
            <person name="Bell-Sakyi L."/>
            <person name="Cui X.M."/>
            <person name="Yuan T.T."/>
            <person name="Jiang B.G."/>
            <person name="Yang W.F."/>
            <person name="Lam T.T."/>
            <person name="Chang Q.C."/>
            <person name="Ding S.J."/>
            <person name="Wang X.J."/>
            <person name="Zhu J.G."/>
            <person name="Ruan X.D."/>
            <person name="Zhao L."/>
            <person name="Wei J.T."/>
            <person name="Ye R.Z."/>
            <person name="Que T.C."/>
            <person name="Du C.H."/>
            <person name="Zhou Y.H."/>
            <person name="Cheng J.X."/>
            <person name="Dai P.F."/>
            <person name="Guo W.B."/>
            <person name="Han X.H."/>
            <person name="Huang E.J."/>
            <person name="Li L.F."/>
            <person name="Wei W."/>
            <person name="Gao Y.C."/>
            <person name="Liu J.Z."/>
            <person name="Shao H.Z."/>
            <person name="Wang X."/>
            <person name="Wang C.C."/>
            <person name="Yang T.C."/>
            <person name="Huo Q.B."/>
            <person name="Li W."/>
            <person name="Chen H.Y."/>
            <person name="Chen S.E."/>
            <person name="Zhou L.G."/>
            <person name="Ni X.B."/>
            <person name="Tian J.H."/>
            <person name="Sheng Y."/>
            <person name="Liu T."/>
            <person name="Pan Y.S."/>
            <person name="Xia L.Y."/>
            <person name="Li J."/>
            <person name="Zhao F."/>
            <person name="Cao W.C."/>
        </authorList>
    </citation>
    <scope>NUCLEOTIDE SEQUENCE</scope>
    <source>
        <strain evidence="2">Rsan-2018</strain>
    </source>
</reference>
<protein>
    <submittedName>
        <fullName evidence="2">Uncharacterized protein</fullName>
    </submittedName>
</protein>